<accession>A0ABT6LH32</accession>
<proteinExistence type="predicted"/>
<dbReference type="EMBL" id="JARXVH010000003">
    <property type="protein sequence ID" value="MDH6214679.1"/>
    <property type="molecule type" value="Genomic_DNA"/>
</dbReference>
<protein>
    <submittedName>
        <fullName evidence="2">Uncharacterized protein</fullName>
    </submittedName>
</protein>
<keyword evidence="1" id="KW-0732">Signal</keyword>
<feature type="chain" id="PRO_5047137940" evidence="1">
    <location>
        <begin position="21"/>
        <end position="197"/>
    </location>
</feature>
<comment type="caution">
    <text evidence="2">The sequence shown here is derived from an EMBL/GenBank/DDBJ whole genome shotgun (WGS) entry which is preliminary data.</text>
</comment>
<evidence type="ECO:0000313" key="2">
    <source>
        <dbReference type="EMBL" id="MDH6214679.1"/>
    </source>
</evidence>
<gene>
    <name evidence="2" type="ORF">M2283_001962</name>
</gene>
<keyword evidence="3" id="KW-1185">Reference proteome</keyword>
<dbReference type="Proteomes" id="UP001160499">
    <property type="component" value="Unassembled WGS sequence"/>
</dbReference>
<evidence type="ECO:0000313" key="3">
    <source>
        <dbReference type="Proteomes" id="UP001160499"/>
    </source>
</evidence>
<feature type="signal peptide" evidence="1">
    <location>
        <begin position="1"/>
        <end position="20"/>
    </location>
</feature>
<evidence type="ECO:0000256" key="1">
    <source>
        <dbReference type="SAM" id="SignalP"/>
    </source>
</evidence>
<reference evidence="2 3" key="1">
    <citation type="submission" date="2023-04" db="EMBL/GenBank/DDBJ databases">
        <title>Forest soil microbial communities from Buena Vista Peninsula, Colon Province, Panama.</title>
        <authorList>
            <person name="Bouskill N."/>
        </authorList>
    </citation>
    <scope>NUCLEOTIDE SEQUENCE [LARGE SCALE GENOMIC DNA]</scope>
    <source>
        <strain evidence="2 3">GGS1</strain>
    </source>
</reference>
<organism evidence="2 3">
    <name type="scientific">Streptomyces pseudovenezuelae</name>
    <dbReference type="NCBI Taxonomy" id="67350"/>
    <lineage>
        <taxon>Bacteria</taxon>
        <taxon>Bacillati</taxon>
        <taxon>Actinomycetota</taxon>
        <taxon>Actinomycetes</taxon>
        <taxon>Kitasatosporales</taxon>
        <taxon>Streptomycetaceae</taxon>
        <taxon>Streptomyces</taxon>
        <taxon>Streptomyces aurantiacus group</taxon>
    </lineage>
</organism>
<name>A0ABT6LH32_9ACTN</name>
<dbReference type="RefSeq" id="WP_280875721.1">
    <property type="nucleotide sequence ID" value="NZ_JARXVH010000003.1"/>
</dbReference>
<sequence>MDAGLAAVLGAIAASMGSVAAAFAQHETARISARADHRRERRQPRHDTYRVFIQKVLLVKERVAYDGYEDTTFSEEEALIKAVHESWIDVSLLGPQPVISAASGLRDDALGVVELMAITRHLQERVSYMDEEDDTLEEELEKYSASVDHLYEAAQTLIKSADQFSTAASASLDDDGTMRRFTSKRLKRKRVTEGSVT</sequence>